<dbReference type="EMBL" id="CWQY01000009">
    <property type="protein sequence ID" value="CSC58687.1"/>
    <property type="molecule type" value="Genomic_DNA"/>
</dbReference>
<gene>
    <name evidence="1" type="ORF">ERS013200_01756</name>
</gene>
<protein>
    <submittedName>
        <fullName evidence="1">Uncharacterized protein</fullName>
    </submittedName>
</protein>
<accession>A0A655Z404</accession>
<dbReference type="AlphaFoldDB" id="A0A655Z404"/>
<proteinExistence type="predicted"/>
<organism evidence="1 2">
    <name type="scientific">Vibrio cholerae</name>
    <dbReference type="NCBI Taxonomy" id="666"/>
    <lineage>
        <taxon>Bacteria</taxon>
        <taxon>Pseudomonadati</taxon>
        <taxon>Pseudomonadota</taxon>
        <taxon>Gammaproteobacteria</taxon>
        <taxon>Vibrionales</taxon>
        <taxon>Vibrionaceae</taxon>
        <taxon>Vibrio</taxon>
    </lineage>
</organism>
<evidence type="ECO:0000313" key="2">
    <source>
        <dbReference type="Proteomes" id="UP000041770"/>
    </source>
</evidence>
<reference evidence="1 2" key="1">
    <citation type="submission" date="2015-07" db="EMBL/GenBank/DDBJ databases">
        <authorList>
            <consortium name="Pathogen Informatics"/>
        </authorList>
    </citation>
    <scope>NUCLEOTIDE SEQUENCE [LARGE SCALE GENOMIC DNA]</scope>
    <source>
        <strain evidence="1 2">A316</strain>
    </source>
</reference>
<sequence>MREQAPQPSGYAMRTPVYPRSVSLVRPEFGCGDVAAQSAIKLVEQFVIHSVTIVLAREPELAAPTDSFALFELLSASIGAVAVPIRVVGFVALALAFRSLAAN</sequence>
<dbReference type="Proteomes" id="UP000041770">
    <property type="component" value="Unassembled WGS sequence"/>
</dbReference>
<name>A0A655Z404_VIBCL</name>
<evidence type="ECO:0000313" key="1">
    <source>
        <dbReference type="EMBL" id="CSC58687.1"/>
    </source>
</evidence>